<evidence type="ECO:0000313" key="2">
    <source>
        <dbReference type="Proteomes" id="UP001230649"/>
    </source>
</evidence>
<dbReference type="EMBL" id="JASBWS010000142">
    <property type="protein sequence ID" value="KAJ9094162.1"/>
    <property type="molecule type" value="Genomic_DNA"/>
</dbReference>
<proteinExistence type="predicted"/>
<reference evidence="1" key="1">
    <citation type="submission" date="2023-04" db="EMBL/GenBank/DDBJ databases">
        <title>Draft Genome sequencing of Naganishia species isolated from polar environments using Oxford Nanopore Technology.</title>
        <authorList>
            <person name="Leo P."/>
            <person name="Venkateswaran K."/>
        </authorList>
    </citation>
    <scope>NUCLEOTIDE SEQUENCE</scope>
    <source>
        <strain evidence="1">MNA-CCFEE 5262</strain>
    </source>
</reference>
<organism evidence="1 2">
    <name type="scientific">Naganishia adeliensis</name>
    <dbReference type="NCBI Taxonomy" id="92952"/>
    <lineage>
        <taxon>Eukaryota</taxon>
        <taxon>Fungi</taxon>
        <taxon>Dikarya</taxon>
        <taxon>Basidiomycota</taxon>
        <taxon>Agaricomycotina</taxon>
        <taxon>Tremellomycetes</taxon>
        <taxon>Filobasidiales</taxon>
        <taxon>Filobasidiaceae</taxon>
        <taxon>Naganishia</taxon>
    </lineage>
</organism>
<protein>
    <submittedName>
        <fullName evidence="1">Uncharacterized protein</fullName>
    </submittedName>
</protein>
<name>A0ACC2V4H6_9TREE</name>
<accession>A0ACC2V4H6</accession>
<sequence>MSEQAKPFRIDTHVHVIPPSYRAALESIPDPSGWRTPDWSTEEALRAADALKVRTSILSVTSPGPAIFGATPRGAEIARKCNDEVVDILKGDASGRFALFGSLPDWRDVQGTVREVEYCLGTLGLPGVVVMAGYGGRLLGDEMYKPIWDKLEEYQAVVFVHPNHINIEPEFIGSNLPQPIIDYPIHTTRTAVDPVKTRRFTPRSRTKVILSHAGGALPFLADRAAWGISMDPQGGAVVGVYDDAMNAFRHFYYDIALSTTATALHGLLEITTPEHVLYGSDFPYAPLSVGVSMTKRWDELLQRDEFKALRSANAQSGEGLFGDLKRFTYR</sequence>
<keyword evidence="2" id="KW-1185">Reference proteome</keyword>
<comment type="caution">
    <text evidence="1">The sequence shown here is derived from an EMBL/GenBank/DDBJ whole genome shotgun (WGS) entry which is preliminary data.</text>
</comment>
<gene>
    <name evidence="1" type="ORF">QFC20_006960</name>
</gene>
<dbReference type="Proteomes" id="UP001230649">
    <property type="component" value="Unassembled WGS sequence"/>
</dbReference>
<evidence type="ECO:0000313" key="1">
    <source>
        <dbReference type="EMBL" id="KAJ9094162.1"/>
    </source>
</evidence>